<feature type="binding site" evidence="7">
    <location>
        <position position="125"/>
    </location>
    <ligand>
        <name>S-adenosyl-L-methionine</name>
        <dbReference type="ChEBI" id="CHEBI:59789"/>
    </ligand>
</feature>
<feature type="binding site" evidence="7">
    <location>
        <position position="159"/>
    </location>
    <ligand>
        <name>substrate</name>
    </ligand>
</feature>
<dbReference type="UniPathway" id="UPA00989"/>
<dbReference type="HAMAP" id="MF_01057">
    <property type="entry name" value="tRNA_methyltr_TrmB"/>
    <property type="match status" value="1"/>
</dbReference>
<feature type="binding site" evidence="7">
    <location>
        <begin position="199"/>
        <end position="202"/>
    </location>
    <ligand>
        <name>substrate</name>
    </ligand>
</feature>
<feature type="binding site" evidence="7">
    <location>
        <position position="51"/>
    </location>
    <ligand>
        <name>S-adenosyl-L-methionine</name>
        <dbReference type="ChEBI" id="CHEBI:59789"/>
    </ligand>
</feature>
<reference evidence="8" key="1">
    <citation type="submission" date="2016-04" db="EMBL/GenBank/DDBJ databases">
        <authorList>
            <person name="Evans L.H."/>
            <person name="Alamgir A."/>
            <person name="Owens N."/>
            <person name="Weber N.D."/>
            <person name="Virtaneva K."/>
            <person name="Barbian K."/>
            <person name="Babar A."/>
            <person name="Rosenke K."/>
        </authorList>
    </citation>
    <scope>NUCLEOTIDE SEQUENCE</scope>
    <source>
        <strain evidence="8">86-1</strain>
    </source>
</reference>
<dbReference type="PANTHER" id="PTHR23417:SF14">
    <property type="entry name" value="PENTACOTRIPEPTIDE-REPEAT REGION OF PRORP DOMAIN-CONTAINING PROTEIN"/>
    <property type="match status" value="1"/>
</dbReference>
<dbReference type="PANTHER" id="PTHR23417">
    <property type="entry name" value="3-DEOXY-D-MANNO-OCTULOSONIC-ACID TRANSFERASE/TRNA GUANINE-N 7 - -METHYLTRANSFERASE"/>
    <property type="match status" value="1"/>
</dbReference>
<evidence type="ECO:0000256" key="6">
    <source>
        <dbReference type="ARBA" id="ARBA00022694"/>
    </source>
</evidence>
<dbReference type="SUPFAM" id="SSF53335">
    <property type="entry name" value="S-adenosyl-L-methionine-dependent methyltransferases"/>
    <property type="match status" value="1"/>
</dbReference>
<keyword evidence="5 7" id="KW-0949">S-adenosyl-L-methionine</keyword>
<evidence type="ECO:0000256" key="4">
    <source>
        <dbReference type="ARBA" id="ARBA00022679"/>
    </source>
</evidence>
<dbReference type="EC" id="2.1.1.33" evidence="7"/>
<keyword evidence="3 7" id="KW-0489">Methyltransferase</keyword>
<dbReference type="GO" id="GO:0008176">
    <property type="term" value="F:tRNA (guanine(46)-N7)-methyltransferase activity"/>
    <property type="evidence" value="ECO:0007669"/>
    <property type="project" value="UniProtKB-UniRule"/>
</dbReference>
<dbReference type="EMBL" id="FLUM01000001">
    <property type="protein sequence ID" value="SBV96622.1"/>
    <property type="molecule type" value="Genomic_DNA"/>
</dbReference>
<dbReference type="RefSeq" id="WP_296939905.1">
    <property type="nucleotide sequence ID" value="NZ_LT599032.1"/>
</dbReference>
<keyword evidence="4 7" id="KW-0808">Transferase</keyword>
<keyword evidence="6 7" id="KW-0819">tRNA processing</keyword>
<proteinExistence type="inferred from homology"/>
<evidence type="ECO:0000256" key="3">
    <source>
        <dbReference type="ARBA" id="ARBA00022603"/>
    </source>
</evidence>
<dbReference type="CDD" id="cd02440">
    <property type="entry name" value="AdoMet_MTases"/>
    <property type="match status" value="1"/>
</dbReference>
<comment type="catalytic activity">
    <reaction evidence="1 7">
        <text>guanosine(46) in tRNA + S-adenosyl-L-methionine = N(7)-methylguanosine(46) in tRNA + S-adenosyl-L-homocysteine</text>
        <dbReference type="Rhea" id="RHEA:42708"/>
        <dbReference type="Rhea" id="RHEA-COMP:10188"/>
        <dbReference type="Rhea" id="RHEA-COMP:10189"/>
        <dbReference type="ChEBI" id="CHEBI:57856"/>
        <dbReference type="ChEBI" id="CHEBI:59789"/>
        <dbReference type="ChEBI" id="CHEBI:74269"/>
        <dbReference type="ChEBI" id="CHEBI:74480"/>
        <dbReference type="EC" id="2.1.1.33"/>
    </reaction>
</comment>
<dbReference type="InterPro" id="IPR029063">
    <property type="entry name" value="SAM-dependent_MTases_sf"/>
</dbReference>
<comment type="pathway">
    <text evidence="7">tRNA modification; N(7)-methylguanine-tRNA biosynthesis.</text>
</comment>
<dbReference type="PROSITE" id="PS51625">
    <property type="entry name" value="SAM_MT_TRMB"/>
    <property type="match status" value="1"/>
</dbReference>
<sequence>MGKNKLAKFANMEEYPHVFQYPFAVLQEKGFEMKGKWNAMFFKNDNPIVLELGCGKGEYTVGLAKLFPDKNFIGIDIKGARMWTGAKQSFNEKLTNVAFLRTHIELITHFFAKGEISEIWITFPDPQMGKVNKRMTSTRFMKLYRQILSDNGIIHLKTDSNFMFTYTCEMVKANTLPVLFQSDDLYHSGLVDDILKIQTFYEQQWLSRGLNIKYIKFECAGRDNWTEPDVEIEKDPYRSYGRSNELNQSTKNG</sequence>
<dbReference type="AlphaFoldDB" id="A0A212JB07"/>
<evidence type="ECO:0000256" key="5">
    <source>
        <dbReference type="ARBA" id="ARBA00022691"/>
    </source>
</evidence>
<dbReference type="InterPro" id="IPR055361">
    <property type="entry name" value="tRNA_methyltr_TrmB_bact"/>
</dbReference>
<name>A0A212JB07_9BACT</name>
<comment type="caution">
    <text evidence="7">Lacks conserved residue(s) required for the propagation of feature annotation.</text>
</comment>
<dbReference type="Pfam" id="PF02390">
    <property type="entry name" value="Methyltransf_4"/>
    <property type="match status" value="1"/>
</dbReference>
<comment type="function">
    <text evidence="2 7">Catalyzes the formation of N(7)-methylguanine at position 46 (m7G46) in tRNA.</text>
</comment>
<organism evidence="8">
    <name type="scientific">uncultured Dysgonomonas sp</name>
    <dbReference type="NCBI Taxonomy" id="206096"/>
    <lineage>
        <taxon>Bacteria</taxon>
        <taxon>Pseudomonadati</taxon>
        <taxon>Bacteroidota</taxon>
        <taxon>Bacteroidia</taxon>
        <taxon>Bacteroidales</taxon>
        <taxon>Dysgonomonadaceae</taxon>
        <taxon>Dysgonomonas</taxon>
        <taxon>environmental samples</taxon>
    </lineage>
</organism>
<feature type="binding site" evidence="7">
    <location>
        <position position="76"/>
    </location>
    <ligand>
        <name>S-adenosyl-L-methionine</name>
        <dbReference type="ChEBI" id="CHEBI:59789"/>
    </ligand>
</feature>
<evidence type="ECO:0000256" key="2">
    <source>
        <dbReference type="ARBA" id="ARBA00003015"/>
    </source>
</evidence>
<evidence type="ECO:0000313" key="8">
    <source>
        <dbReference type="EMBL" id="SBV96622.1"/>
    </source>
</evidence>
<dbReference type="NCBIfam" id="NF001080">
    <property type="entry name" value="PRK00121.2-2"/>
    <property type="match status" value="1"/>
</dbReference>
<dbReference type="Gene3D" id="3.40.50.150">
    <property type="entry name" value="Vaccinia Virus protein VP39"/>
    <property type="match status" value="1"/>
</dbReference>
<dbReference type="InterPro" id="IPR003358">
    <property type="entry name" value="tRNA_(Gua-N-7)_MeTrfase_Trmb"/>
</dbReference>
<evidence type="ECO:0000256" key="7">
    <source>
        <dbReference type="HAMAP-Rule" id="MF_01057"/>
    </source>
</evidence>
<protein>
    <recommendedName>
        <fullName evidence="7">tRNA (guanine-N(7)-)-methyltransferase</fullName>
        <ecNumber evidence="7">2.1.1.33</ecNumber>
    </recommendedName>
    <alternativeName>
        <fullName evidence="7">tRNA (guanine(46)-N(7))-methyltransferase</fullName>
    </alternativeName>
    <alternativeName>
        <fullName evidence="7">tRNA(m7G46)-methyltransferase</fullName>
    </alternativeName>
</protein>
<comment type="similarity">
    <text evidence="7">Belongs to the class I-like SAM-binding methyltransferase superfamily. TrmB family.</text>
</comment>
<accession>A0A212JB07</accession>
<gene>
    <name evidence="7 8" type="primary">trmB</name>
    <name evidence="8" type="ORF">KL86DYS1_11694</name>
</gene>
<dbReference type="GO" id="GO:0043527">
    <property type="term" value="C:tRNA methyltransferase complex"/>
    <property type="evidence" value="ECO:0007669"/>
    <property type="project" value="TreeGrafter"/>
</dbReference>
<evidence type="ECO:0000256" key="1">
    <source>
        <dbReference type="ARBA" id="ARBA00000142"/>
    </source>
</evidence>